<evidence type="ECO:0000259" key="1">
    <source>
        <dbReference type="PROSITE" id="PS50995"/>
    </source>
</evidence>
<dbReference type="Proteomes" id="UP001172708">
    <property type="component" value="Unassembled WGS sequence"/>
</dbReference>
<dbReference type="InterPro" id="IPR036390">
    <property type="entry name" value="WH_DNA-bd_sf"/>
</dbReference>
<dbReference type="SUPFAM" id="SSF46785">
    <property type="entry name" value="Winged helix' DNA-binding domain"/>
    <property type="match status" value="1"/>
</dbReference>
<protein>
    <submittedName>
        <fullName evidence="2">MarR family transcriptional regulator</fullName>
    </submittedName>
</protein>
<dbReference type="SMART" id="SM00347">
    <property type="entry name" value="HTH_MARR"/>
    <property type="match status" value="1"/>
</dbReference>
<accession>A0ABT8GF27</accession>
<keyword evidence="3" id="KW-1185">Reference proteome</keyword>
<dbReference type="InterPro" id="IPR000835">
    <property type="entry name" value="HTH_MarR-typ"/>
</dbReference>
<organism evidence="2 3">
    <name type="scientific">Demequina muriae</name>
    <dbReference type="NCBI Taxonomy" id="3051664"/>
    <lineage>
        <taxon>Bacteria</taxon>
        <taxon>Bacillati</taxon>
        <taxon>Actinomycetota</taxon>
        <taxon>Actinomycetes</taxon>
        <taxon>Micrococcales</taxon>
        <taxon>Demequinaceae</taxon>
        <taxon>Demequina</taxon>
    </lineage>
</organism>
<dbReference type="RefSeq" id="WP_301141202.1">
    <property type="nucleotide sequence ID" value="NZ_JAUHQA010000001.1"/>
</dbReference>
<dbReference type="EMBL" id="JAUHQA010000001">
    <property type="protein sequence ID" value="MDN4479949.1"/>
    <property type="molecule type" value="Genomic_DNA"/>
</dbReference>
<dbReference type="PANTHER" id="PTHR33164:SF95">
    <property type="entry name" value="TRANSCRIPTIONAL REGULATOR"/>
    <property type="match status" value="1"/>
</dbReference>
<evidence type="ECO:0000313" key="3">
    <source>
        <dbReference type="Proteomes" id="UP001172708"/>
    </source>
</evidence>
<dbReference type="InterPro" id="IPR036388">
    <property type="entry name" value="WH-like_DNA-bd_sf"/>
</dbReference>
<name>A0ABT8GF27_9MICO</name>
<sequence length="167" mass="17684">MVQQHGDRAALEQRIVALQGSLMRAQMRSQAEALIDQHLTLAQFRAILFIHAHPGRPTAEVGAFVGVRPNIATGVVQRLVDRGWVARERHPDDGRVRLLRPTPAGRAFVDAVVAEVERDFVTRLAALSVEQLAALEGILTTLGVAAAPEDGAAAPVAPAPGADAGEA</sequence>
<dbReference type="Gene3D" id="1.10.10.10">
    <property type="entry name" value="Winged helix-like DNA-binding domain superfamily/Winged helix DNA-binding domain"/>
    <property type="match status" value="1"/>
</dbReference>
<dbReference type="InterPro" id="IPR039422">
    <property type="entry name" value="MarR/SlyA-like"/>
</dbReference>
<feature type="domain" description="HTH marR-type" evidence="1">
    <location>
        <begin position="8"/>
        <end position="144"/>
    </location>
</feature>
<gene>
    <name evidence="2" type="ORF">QQX02_03305</name>
</gene>
<dbReference type="PROSITE" id="PS50995">
    <property type="entry name" value="HTH_MARR_2"/>
    <property type="match status" value="1"/>
</dbReference>
<reference evidence="2" key="1">
    <citation type="submission" date="2023-06" db="EMBL/GenBank/DDBJ databases">
        <title>Egi l300058.</title>
        <authorList>
            <person name="Gao L."/>
            <person name="Fang B.-Z."/>
            <person name="Li W.-J."/>
        </authorList>
    </citation>
    <scope>NUCLEOTIDE SEQUENCE</scope>
    <source>
        <strain evidence="2">EGI L300058</strain>
    </source>
</reference>
<evidence type="ECO:0000313" key="2">
    <source>
        <dbReference type="EMBL" id="MDN4479949.1"/>
    </source>
</evidence>
<dbReference type="Pfam" id="PF12802">
    <property type="entry name" value="MarR_2"/>
    <property type="match status" value="1"/>
</dbReference>
<comment type="caution">
    <text evidence="2">The sequence shown here is derived from an EMBL/GenBank/DDBJ whole genome shotgun (WGS) entry which is preliminary data.</text>
</comment>
<dbReference type="PANTHER" id="PTHR33164">
    <property type="entry name" value="TRANSCRIPTIONAL REGULATOR, MARR FAMILY"/>
    <property type="match status" value="1"/>
</dbReference>
<proteinExistence type="predicted"/>